<feature type="domain" description="2Fe-2S ferredoxin-type" evidence="1">
    <location>
        <begin position="3"/>
        <end position="97"/>
    </location>
</feature>
<dbReference type="InterPro" id="IPR027980">
    <property type="entry name" value="RACo_C"/>
</dbReference>
<proteinExistence type="predicted"/>
<dbReference type="RefSeq" id="WP_122628543.1">
    <property type="nucleotide sequence ID" value="NZ_UPPP01000077.1"/>
</dbReference>
<gene>
    <name evidence="2" type="ORF">LUCI_2876</name>
</gene>
<protein>
    <recommendedName>
        <fullName evidence="1">2Fe-2S ferredoxin-type domain-containing protein</fullName>
    </recommendedName>
</protein>
<dbReference type="Pfam" id="PF00111">
    <property type="entry name" value="Fer2"/>
    <property type="match status" value="1"/>
</dbReference>
<reference evidence="2 3" key="1">
    <citation type="submission" date="2018-06" db="EMBL/GenBank/DDBJ databases">
        <authorList>
            <person name="Strepis N."/>
        </authorList>
    </citation>
    <scope>NUCLEOTIDE SEQUENCE [LARGE SCALE GENOMIC DNA]</scope>
    <source>
        <strain evidence="2">LUCI</strain>
    </source>
</reference>
<dbReference type="InterPro" id="IPR036010">
    <property type="entry name" value="2Fe-2S_ferredoxin-like_sf"/>
</dbReference>
<accession>A0A498R895</accession>
<dbReference type="Gene3D" id="3.10.20.880">
    <property type="match status" value="1"/>
</dbReference>
<dbReference type="GO" id="GO:0051536">
    <property type="term" value="F:iron-sulfur cluster binding"/>
    <property type="evidence" value="ECO:0007669"/>
    <property type="project" value="InterPro"/>
</dbReference>
<organism evidence="2 3">
    <name type="scientific">Lucifera butyrica</name>
    <dbReference type="NCBI Taxonomy" id="1351585"/>
    <lineage>
        <taxon>Bacteria</taxon>
        <taxon>Bacillati</taxon>
        <taxon>Bacillota</taxon>
        <taxon>Negativicutes</taxon>
        <taxon>Veillonellales</taxon>
        <taxon>Veillonellaceae</taxon>
        <taxon>Lucifera</taxon>
    </lineage>
</organism>
<dbReference type="Proteomes" id="UP000277811">
    <property type="component" value="Unassembled WGS sequence"/>
</dbReference>
<dbReference type="EMBL" id="UPPP01000077">
    <property type="protein sequence ID" value="VBB07611.1"/>
    <property type="molecule type" value="Genomic_DNA"/>
</dbReference>
<dbReference type="AlphaFoldDB" id="A0A498R895"/>
<dbReference type="PANTHER" id="PTHR42895">
    <property type="entry name" value="IRON-SULFUR CLUSTER-BINDING PROTEIN-RELATED"/>
    <property type="match status" value="1"/>
</dbReference>
<dbReference type="PANTHER" id="PTHR42895:SF1">
    <property type="entry name" value="IRON-SULFUR CLUSTER PROTEIN"/>
    <property type="match status" value="1"/>
</dbReference>
<name>A0A498R895_9FIRM</name>
<dbReference type="InterPro" id="IPR041414">
    <property type="entry name" value="Raco-like_middle"/>
</dbReference>
<dbReference type="OrthoDB" id="9810588at2"/>
<dbReference type="Gene3D" id="3.10.20.30">
    <property type="match status" value="1"/>
</dbReference>
<evidence type="ECO:0000259" key="1">
    <source>
        <dbReference type="PROSITE" id="PS51085"/>
    </source>
</evidence>
<dbReference type="Pfam" id="PF17651">
    <property type="entry name" value="Raco_middle"/>
    <property type="match status" value="1"/>
</dbReference>
<dbReference type="SUPFAM" id="SSF53067">
    <property type="entry name" value="Actin-like ATPase domain"/>
    <property type="match status" value="1"/>
</dbReference>
<dbReference type="PROSITE" id="PS51085">
    <property type="entry name" value="2FE2S_FER_2"/>
    <property type="match status" value="1"/>
</dbReference>
<dbReference type="Pfam" id="PF14574">
    <property type="entry name" value="RACo_C_ter"/>
    <property type="match status" value="1"/>
</dbReference>
<evidence type="ECO:0000313" key="2">
    <source>
        <dbReference type="EMBL" id="VBB07611.1"/>
    </source>
</evidence>
<dbReference type="Pfam" id="PF17650">
    <property type="entry name" value="RACo_linker"/>
    <property type="match status" value="1"/>
</dbReference>
<dbReference type="InterPro" id="IPR040506">
    <property type="entry name" value="RACo_linker"/>
</dbReference>
<sequence>MLYKIRIHRQSQIEELQAEEGSNLLQTLLQHNYDMYAPCNGNGTCGKCKIRLIDPAGPEPTSKGHTILSTEEITAGYRLACRTTINSDLDIRLDDTDFLKAKVVTEGRRRKVRLSPAVSKRFITLTPPDLEDQRSDSRRLADTLGLKQETASLSLLRQLPATLRAANFETTLLFNRTRLAGLEAGNTTAKLFGIAVDIGTTTLAAYLLNLNTGDQLATYSGLNPQKKFGADVIARISHTLEKPNGLAEMQAAILEGINQAVRQLTAAAGLQPTDVYEIVLVGNTTMLHFLLNLAAKNMAASPFIPVTTQTFILQAAEAGITINQNAIVVLVPAVAAYIGADTVAAALASGMSTRKPVSLLIDFGTNGEIVLGNSEWLLACSAAAGPAFEGANIHNGVGSIPGAIDSFLIEKELKYTTIGGEKPVGICGTGLIDIAAGLYKAGIIDATGRMATGTGLPNLPQSLKDRLAVIDGMAAFLIASADESAHHQEVYITQKDIRELQNAKAAIAAGIQVLAATAGIRLQDIEKTYLAGGFGSYIKAASAIHIGLIPLELSGRLEAIGNAAGAGAVEILLSRRSLHQAEKIKQKIKYIELSSCREFNDFFIDAMLFTEE</sequence>
<dbReference type="Gene3D" id="3.30.420.480">
    <property type="entry name" value="Domain of unknown function (DUF4445)"/>
    <property type="match status" value="1"/>
</dbReference>
<dbReference type="InterPro" id="IPR043129">
    <property type="entry name" value="ATPase_NBD"/>
</dbReference>
<dbReference type="InterPro" id="IPR012675">
    <property type="entry name" value="Beta-grasp_dom_sf"/>
</dbReference>
<evidence type="ECO:0000313" key="3">
    <source>
        <dbReference type="Proteomes" id="UP000277811"/>
    </source>
</evidence>
<dbReference type="CDD" id="cd00207">
    <property type="entry name" value="fer2"/>
    <property type="match status" value="1"/>
</dbReference>
<dbReference type="InterPro" id="IPR042259">
    <property type="entry name" value="Raco-like_middle_sf"/>
</dbReference>
<dbReference type="SUPFAM" id="SSF54292">
    <property type="entry name" value="2Fe-2S ferredoxin-like"/>
    <property type="match status" value="1"/>
</dbReference>
<dbReference type="InterPro" id="IPR052911">
    <property type="entry name" value="Corrinoid_activation_enz"/>
</dbReference>
<dbReference type="InterPro" id="IPR001041">
    <property type="entry name" value="2Fe-2S_ferredoxin-type"/>
</dbReference>
<keyword evidence="3" id="KW-1185">Reference proteome</keyword>